<dbReference type="RefSeq" id="WP_161692924.1">
    <property type="nucleotide sequence ID" value="NZ_JAAAHS010000003.1"/>
</dbReference>
<dbReference type="FunFam" id="3.40.605.10:FF:000007">
    <property type="entry name" value="NAD/NADP-dependent betaine aldehyde dehydrogenase"/>
    <property type="match status" value="1"/>
</dbReference>
<dbReference type="Pfam" id="PF00171">
    <property type="entry name" value="Aldedh"/>
    <property type="match status" value="1"/>
</dbReference>
<dbReference type="InterPro" id="IPR044086">
    <property type="entry name" value="LUC3-like"/>
</dbReference>
<evidence type="ECO:0000256" key="2">
    <source>
        <dbReference type="ARBA" id="ARBA00023002"/>
    </source>
</evidence>
<proteinExistence type="inferred from homology"/>
<evidence type="ECO:0000313" key="7">
    <source>
        <dbReference type="Proteomes" id="UP000598297"/>
    </source>
</evidence>
<organism evidence="6 7">
    <name type="scientific">Streptomyces boluensis</name>
    <dbReference type="NCBI Taxonomy" id="1775135"/>
    <lineage>
        <taxon>Bacteria</taxon>
        <taxon>Bacillati</taxon>
        <taxon>Actinomycetota</taxon>
        <taxon>Actinomycetes</taxon>
        <taxon>Kitasatosporales</taxon>
        <taxon>Streptomycetaceae</taxon>
        <taxon>Streptomyces</taxon>
    </lineage>
</organism>
<dbReference type="Gene3D" id="3.40.309.10">
    <property type="entry name" value="Aldehyde Dehydrogenase, Chain A, domain 2"/>
    <property type="match status" value="1"/>
</dbReference>
<keyword evidence="2 4" id="KW-0560">Oxidoreductase</keyword>
<dbReference type="FunFam" id="3.40.309.10:FF:000009">
    <property type="entry name" value="Aldehyde dehydrogenase A"/>
    <property type="match status" value="1"/>
</dbReference>
<dbReference type="InterPro" id="IPR016161">
    <property type="entry name" value="Ald_DH/histidinol_DH"/>
</dbReference>
<dbReference type="InterPro" id="IPR016163">
    <property type="entry name" value="Ald_DH_C"/>
</dbReference>
<dbReference type="EMBL" id="JAAAHS010000003">
    <property type="protein sequence ID" value="NBE50045.1"/>
    <property type="molecule type" value="Genomic_DNA"/>
</dbReference>
<evidence type="ECO:0000259" key="5">
    <source>
        <dbReference type="Pfam" id="PF00171"/>
    </source>
</evidence>
<gene>
    <name evidence="6" type="ORF">GUY60_01080</name>
</gene>
<comment type="similarity">
    <text evidence="1 4">Belongs to the aldehyde dehydrogenase family.</text>
</comment>
<dbReference type="SUPFAM" id="SSF53720">
    <property type="entry name" value="ALDH-like"/>
    <property type="match status" value="1"/>
</dbReference>
<feature type="domain" description="Aldehyde dehydrogenase" evidence="5">
    <location>
        <begin position="4"/>
        <end position="455"/>
    </location>
</feature>
<dbReference type="PROSITE" id="PS00070">
    <property type="entry name" value="ALDEHYDE_DEHYDR_CYS"/>
    <property type="match status" value="1"/>
</dbReference>
<evidence type="ECO:0000256" key="4">
    <source>
        <dbReference type="RuleBase" id="RU003345"/>
    </source>
</evidence>
<dbReference type="CDD" id="cd07106">
    <property type="entry name" value="ALDH_AldA-AAD23400"/>
    <property type="match status" value="1"/>
</dbReference>
<dbReference type="GO" id="GO:0016620">
    <property type="term" value="F:oxidoreductase activity, acting on the aldehyde or oxo group of donors, NAD or NADP as acceptor"/>
    <property type="evidence" value="ECO:0007669"/>
    <property type="project" value="InterPro"/>
</dbReference>
<dbReference type="InterPro" id="IPR016162">
    <property type="entry name" value="Ald_DH_N"/>
</dbReference>
<dbReference type="Proteomes" id="UP000598297">
    <property type="component" value="Unassembled WGS sequence"/>
</dbReference>
<dbReference type="InterPro" id="IPR016160">
    <property type="entry name" value="Ald_DH_CS_CYS"/>
</dbReference>
<feature type="active site" evidence="3">
    <location>
        <position position="232"/>
    </location>
</feature>
<dbReference type="PANTHER" id="PTHR11699">
    <property type="entry name" value="ALDEHYDE DEHYDROGENASE-RELATED"/>
    <property type="match status" value="1"/>
</dbReference>
<evidence type="ECO:0000256" key="3">
    <source>
        <dbReference type="PROSITE-ProRule" id="PRU10007"/>
    </source>
</evidence>
<dbReference type="OrthoDB" id="6882680at2"/>
<accession>A0A964UL13</accession>
<dbReference type="AlphaFoldDB" id="A0A964UL13"/>
<dbReference type="InterPro" id="IPR015590">
    <property type="entry name" value="Aldehyde_DH_dom"/>
</dbReference>
<evidence type="ECO:0000313" key="6">
    <source>
        <dbReference type="EMBL" id="NBE50045.1"/>
    </source>
</evidence>
<dbReference type="PROSITE" id="PS00687">
    <property type="entry name" value="ALDEHYDE_DEHYDR_GLU"/>
    <property type="match status" value="1"/>
</dbReference>
<reference evidence="6" key="1">
    <citation type="submission" date="2020-01" db="EMBL/GenBank/DDBJ databases">
        <title>Whole-genome analyses of novel actinobacteria.</title>
        <authorList>
            <person name="Sahin N."/>
        </authorList>
    </citation>
    <scope>NUCLEOTIDE SEQUENCE</scope>
    <source>
        <strain evidence="6">YC537</strain>
    </source>
</reference>
<name>A0A964UL13_9ACTN</name>
<sequence length="462" mass="48928">MPDQSKNTFDVINPATGEVFATAPACSPEQLDAAMNAAQRAFAGSWSRDEEVRRAALRAAADALLAQKDRLAAVLTAEQGKPLAEAASEVDGSVRWLRYYADLETEPEYLTPPGADRRVEVTRRPLGVVAAITPWNYPLLLAMWKIAPALRAGNTMVLKPSPFTPLATLAMGEVLQEVFPTGVLTVVTGPDPLGNLLTGHPLARKVSFTGSTATGKKVAAAAADDLKRITLELGGNDPAIILPDADPEAIAEQLFWSAFRNNGQICVAVKRVYAHESIKARLVDALAEIAMSVQPDDGSKPGVRLGAINNEPQLQRVEELVSDAIARGAKAAAGGSRIDRPGYFFSPTILTGVPADARIVSEEQFGPALPVLPYRNVDDAVAMANDSEYGLTSSVWGTDVEQATAVARRFDAGQAAVNAHAVGLRPDLPFAGAKWSGLGVENGPWGLHELTQLSVVMAPSTT</sequence>
<protein>
    <submittedName>
        <fullName evidence="6">Aldehyde dehydrogenase family protein</fullName>
    </submittedName>
</protein>
<dbReference type="Gene3D" id="3.40.605.10">
    <property type="entry name" value="Aldehyde Dehydrogenase, Chain A, domain 1"/>
    <property type="match status" value="1"/>
</dbReference>
<dbReference type="InterPro" id="IPR029510">
    <property type="entry name" value="Ald_DH_CS_GLU"/>
</dbReference>
<evidence type="ECO:0000256" key="1">
    <source>
        <dbReference type="ARBA" id="ARBA00009986"/>
    </source>
</evidence>
<comment type="caution">
    <text evidence="6">The sequence shown here is derived from an EMBL/GenBank/DDBJ whole genome shotgun (WGS) entry which is preliminary data.</text>
</comment>
<keyword evidence="7" id="KW-1185">Reference proteome</keyword>